<protein>
    <submittedName>
        <fullName evidence="1">Uncharacterized protein</fullName>
    </submittedName>
</protein>
<name>A0ABV9WFT7_9ACTN</name>
<reference evidence="2" key="1">
    <citation type="journal article" date="2019" name="Int. J. Syst. Evol. Microbiol.">
        <title>The Global Catalogue of Microorganisms (GCM) 10K type strain sequencing project: providing services to taxonomists for standard genome sequencing and annotation.</title>
        <authorList>
            <consortium name="The Broad Institute Genomics Platform"/>
            <consortium name="The Broad Institute Genome Sequencing Center for Infectious Disease"/>
            <person name="Wu L."/>
            <person name="Ma J."/>
        </authorList>
    </citation>
    <scope>NUCLEOTIDE SEQUENCE [LARGE SCALE GENOMIC DNA]</scope>
    <source>
        <strain evidence="2">CGMCC 4.7152</strain>
    </source>
</reference>
<organism evidence="1 2">
    <name type="scientific">Dactylosporangium cerinum</name>
    <dbReference type="NCBI Taxonomy" id="1434730"/>
    <lineage>
        <taxon>Bacteria</taxon>
        <taxon>Bacillati</taxon>
        <taxon>Actinomycetota</taxon>
        <taxon>Actinomycetes</taxon>
        <taxon>Micromonosporales</taxon>
        <taxon>Micromonosporaceae</taxon>
        <taxon>Dactylosporangium</taxon>
    </lineage>
</organism>
<gene>
    <name evidence="1" type="ORF">ACFPIJ_55185</name>
</gene>
<proteinExistence type="predicted"/>
<accession>A0ABV9WFT7</accession>
<keyword evidence="2" id="KW-1185">Reference proteome</keyword>
<evidence type="ECO:0000313" key="2">
    <source>
        <dbReference type="Proteomes" id="UP001595912"/>
    </source>
</evidence>
<evidence type="ECO:0000313" key="1">
    <source>
        <dbReference type="EMBL" id="MFC5006944.1"/>
    </source>
</evidence>
<dbReference type="EMBL" id="JBHSIU010000110">
    <property type="protein sequence ID" value="MFC5006944.1"/>
    <property type="molecule type" value="Genomic_DNA"/>
</dbReference>
<dbReference type="Proteomes" id="UP001595912">
    <property type="component" value="Unassembled WGS sequence"/>
</dbReference>
<comment type="caution">
    <text evidence="1">The sequence shown here is derived from an EMBL/GenBank/DDBJ whole genome shotgun (WGS) entry which is preliminary data.</text>
</comment>
<dbReference type="RefSeq" id="WP_380127595.1">
    <property type="nucleotide sequence ID" value="NZ_JBHSIU010000110.1"/>
</dbReference>
<sequence length="104" mass="11283">MRRLTRTARRGAVDTQRHPDWCAGGHRCGLGEHRADPLTIAIPGYGRATLTRVRAADGREHAEVRLTVALADAEPCARVQLLGVATDLRTLLGRAARQATHRAA</sequence>